<proteinExistence type="predicted"/>
<dbReference type="PROSITE" id="PS50937">
    <property type="entry name" value="HTH_MERR_2"/>
    <property type="match status" value="1"/>
</dbReference>
<sequence>MNMREFSDKVELSAYTLRYYEKIGLLKHVQRNTSGHRVYSNRDIDWVNFIKRLKDTGMPLEEIQTYASLRELGAQTVKERQALLENHQENLVKHIMQQNEHLKALDEKINLYKSGEVS</sequence>
<dbReference type="SMART" id="SM00422">
    <property type="entry name" value="HTH_MERR"/>
    <property type="match status" value="1"/>
</dbReference>
<dbReference type="Gene3D" id="1.10.1660.10">
    <property type="match status" value="1"/>
</dbReference>
<dbReference type="GO" id="GO:0003700">
    <property type="term" value="F:DNA-binding transcription factor activity"/>
    <property type="evidence" value="ECO:0007669"/>
    <property type="project" value="InterPro"/>
</dbReference>
<dbReference type="InterPro" id="IPR009061">
    <property type="entry name" value="DNA-bd_dom_put_sf"/>
</dbReference>
<evidence type="ECO:0000259" key="2">
    <source>
        <dbReference type="PROSITE" id="PS50937"/>
    </source>
</evidence>
<keyword evidence="1" id="KW-0238">DNA-binding</keyword>
<dbReference type="GO" id="GO:0003677">
    <property type="term" value="F:DNA binding"/>
    <property type="evidence" value="ECO:0007669"/>
    <property type="project" value="UniProtKB-KW"/>
</dbReference>
<dbReference type="AlphaFoldDB" id="A0AA47KMN2"/>
<organism evidence="3 4">
    <name type="scientific">Salinivibrio kushneri</name>
    <dbReference type="NCBI Taxonomy" id="1908198"/>
    <lineage>
        <taxon>Bacteria</taxon>
        <taxon>Pseudomonadati</taxon>
        <taxon>Pseudomonadota</taxon>
        <taxon>Gammaproteobacteria</taxon>
        <taxon>Vibrionales</taxon>
        <taxon>Vibrionaceae</taxon>
        <taxon>Salinivibrio</taxon>
    </lineage>
</organism>
<dbReference type="PANTHER" id="PTHR30204:SF98">
    <property type="entry name" value="HTH-TYPE TRANSCRIPTIONAL REGULATOR ADHR"/>
    <property type="match status" value="1"/>
</dbReference>
<evidence type="ECO:0000313" key="4">
    <source>
        <dbReference type="Proteomes" id="UP001164748"/>
    </source>
</evidence>
<dbReference type="PRINTS" id="PR00040">
    <property type="entry name" value="HTHMERR"/>
</dbReference>
<dbReference type="Pfam" id="PF13411">
    <property type="entry name" value="MerR_1"/>
    <property type="match status" value="1"/>
</dbReference>
<protein>
    <submittedName>
        <fullName evidence="3">MerR family transcriptional regulator</fullName>
    </submittedName>
</protein>
<reference evidence="3" key="1">
    <citation type="submission" date="2022-09" db="EMBL/GenBank/DDBJ databases">
        <authorList>
            <person name="Li Z.-J."/>
        </authorList>
    </citation>
    <scope>NUCLEOTIDE SEQUENCE</scope>
    <source>
        <strain evidence="3">TGB11</strain>
    </source>
</reference>
<dbReference type="InterPro" id="IPR047057">
    <property type="entry name" value="MerR_fam"/>
</dbReference>
<dbReference type="EMBL" id="CP114588">
    <property type="protein sequence ID" value="WBA09578.1"/>
    <property type="molecule type" value="Genomic_DNA"/>
</dbReference>
<dbReference type="Proteomes" id="UP001164748">
    <property type="component" value="Chromosome"/>
</dbReference>
<dbReference type="InterPro" id="IPR000551">
    <property type="entry name" value="MerR-type_HTH_dom"/>
</dbReference>
<gene>
    <name evidence="3" type="ORF">N8M53_05120</name>
</gene>
<dbReference type="SUPFAM" id="SSF46955">
    <property type="entry name" value="Putative DNA-binding domain"/>
    <property type="match status" value="1"/>
</dbReference>
<evidence type="ECO:0000256" key="1">
    <source>
        <dbReference type="ARBA" id="ARBA00023125"/>
    </source>
</evidence>
<dbReference type="RefSeq" id="WP_077663543.1">
    <property type="nucleotide sequence ID" value="NZ_CP114588.1"/>
</dbReference>
<dbReference type="PANTHER" id="PTHR30204">
    <property type="entry name" value="REDOX-CYCLING DRUG-SENSING TRANSCRIPTIONAL ACTIVATOR SOXR"/>
    <property type="match status" value="1"/>
</dbReference>
<dbReference type="CDD" id="cd01109">
    <property type="entry name" value="HTH_YyaN"/>
    <property type="match status" value="1"/>
</dbReference>
<accession>A0AA47KMN2</accession>
<feature type="domain" description="HTH merR-type" evidence="2">
    <location>
        <begin position="1"/>
        <end position="69"/>
    </location>
</feature>
<name>A0AA47KMN2_9GAMM</name>
<evidence type="ECO:0000313" key="3">
    <source>
        <dbReference type="EMBL" id="WBA09578.1"/>
    </source>
</evidence>